<dbReference type="Gene3D" id="3.30.460.40">
    <property type="match status" value="1"/>
</dbReference>
<keyword evidence="3" id="KW-1185">Reference proteome</keyword>
<dbReference type="InterPro" id="IPR052613">
    <property type="entry name" value="LicD_transferase"/>
</dbReference>
<evidence type="ECO:0000313" key="2">
    <source>
        <dbReference type="EMBL" id="RTE53235.1"/>
    </source>
</evidence>
<dbReference type="Pfam" id="PF04991">
    <property type="entry name" value="LicD"/>
    <property type="match status" value="1"/>
</dbReference>
<dbReference type="GO" id="GO:0009100">
    <property type="term" value="P:glycoprotein metabolic process"/>
    <property type="evidence" value="ECO:0007669"/>
    <property type="project" value="UniProtKB-ARBA"/>
</dbReference>
<dbReference type="InterPro" id="IPR007074">
    <property type="entry name" value="LicD/FKTN/FKRP_NTP_transf"/>
</dbReference>
<dbReference type="InterPro" id="IPR043519">
    <property type="entry name" value="NT_sf"/>
</dbReference>
<reference evidence="2 3" key="1">
    <citation type="submission" date="2018-11" db="EMBL/GenBank/DDBJ databases">
        <title>Arenibacter aquaticus sp.nov., a marine bacterium isolated from surface seawater in the South China Sea.</title>
        <authorList>
            <person name="Guo J."/>
            <person name="Sun J."/>
        </authorList>
    </citation>
    <scope>NUCLEOTIDE SEQUENCE [LARGE SCALE GENOMIC DNA]</scope>
    <source>
        <strain evidence="2 3">GUO666</strain>
    </source>
</reference>
<name>A0A3S0AM38_9FLAO</name>
<dbReference type="EMBL" id="RQPJ01000006">
    <property type="protein sequence ID" value="RTE53235.1"/>
    <property type="molecule type" value="Genomic_DNA"/>
</dbReference>
<gene>
    <name evidence="2" type="ORF">EHW67_12185</name>
</gene>
<sequence>MAYNITLEGKNKVIAERMLKRVAGILEECTIDYWLEGGTLLGIRRENRLLPWDNDIDLSINEDQLGKLENFYSKLRNAGYRIRTRHFPYTNEYFSEGGIRMIKIREKKFFGLIKGPVCLDVFIKYQHNNNSYWEIDGKTKFVPSKFYSSFKEVEFKGYQYKIPALTDEYLTYRYGDWQKAVKNWDTSKDDNAIA</sequence>
<feature type="domain" description="LicD/FKTN/FKRP nucleotidyltransferase" evidence="1">
    <location>
        <begin position="30"/>
        <end position="133"/>
    </location>
</feature>
<protein>
    <recommendedName>
        <fullName evidence="1">LicD/FKTN/FKRP nucleotidyltransferase domain-containing protein</fullName>
    </recommendedName>
</protein>
<proteinExistence type="predicted"/>
<accession>A0A3S0AM38</accession>
<comment type="caution">
    <text evidence="2">The sequence shown here is derived from an EMBL/GenBank/DDBJ whole genome shotgun (WGS) entry which is preliminary data.</text>
</comment>
<evidence type="ECO:0000259" key="1">
    <source>
        <dbReference type="Pfam" id="PF04991"/>
    </source>
</evidence>
<dbReference type="RefSeq" id="WP_126162671.1">
    <property type="nucleotide sequence ID" value="NZ_RQPJ01000006.1"/>
</dbReference>
<dbReference type="PANTHER" id="PTHR13627">
    <property type="entry name" value="FUKUTIN RELATED PROTEIN"/>
    <property type="match status" value="1"/>
</dbReference>
<dbReference type="PANTHER" id="PTHR13627:SF31">
    <property type="entry name" value="RIBITOL 5-PHOSPHATE TRANSFERASE FKRP"/>
    <property type="match status" value="1"/>
</dbReference>
<evidence type="ECO:0000313" key="3">
    <source>
        <dbReference type="Proteomes" id="UP000267585"/>
    </source>
</evidence>
<dbReference type="Proteomes" id="UP000267585">
    <property type="component" value="Unassembled WGS sequence"/>
</dbReference>
<dbReference type="SUPFAM" id="SSF81301">
    <property type="entry name" value="Nucleotidyltransferase"/>
    <property type="match status" value="1"/>
</dbReference>
<organism evidence="2 3">
    <name type="scientific">Arenibacter aquaticus</name>
    <dbReference type="NCBI Taxonomy" id="2489054"/>
    <lineage>
        <taxon>Bacteria</taxon>
        <taxon>Pseudomonadati</taxon>
        <taxon>Bacteroidota</taxon>
        <taxon>Flavobacteriia</taxon>
        <taxon>Flavobacteriales</taxon>
        <taxon>Flavobacteriaceae</taxon>
        <taxon>Arenibacter</taxon>
    </lineage>
</organism>
<dbReference type="AlphaFoldDB" id="A0A3S0AM38"/>
<dbReference type="OrthoDB" id="9786100at2"/>